<dbReference type="InterPro" id="IPR011991">
    <property type="entry name" value="ArsR-like_HTH"/>
</dbReference>
<dbReference type="Gene3D" id="1.10.10.10">
    <property type="entry name" value="Winged helix-like DNA-binding domain superfamily/Winged helix DNA-binding domain"/>
    <property type="match status" value="1"/>
</dbReference>
<dbReference type="InterPro" id="IPR001845">
    <property type="entry name" value="HTH_ArsR_DNA-bd_dom"/>
</dbReference>
<keyword evidence="4" id="KW-1185">Reference proteome</keyword>
<feature type="domain" description="HTH arsR-type" evidence="2">
    <location>
        <begin position="11"/>
        <end position="105"/>
    </location>
</feature>
<dbReference type="InterPro" id="IPR013216">
    <property type="entry name" value="Methyltransf_11"/>
</dbReference>
<dbReference type="PRINTS" id="PR00778">
    <property type="entry name" value="HTHARSR"/>
</dbReference>
<evidence type="ECO:0000256" key="1">
    <source>
        <dbReference type="SAM" id="MobiDB-lite"/>
    </source>
</evidence>
<organism evidence="3 4">
    <name type="scientific">Anaeromyxobacter dehalogenans (strain ATCC BAA-258 / DSM 21875 / 2CP-1)</name>
    <dbReference type="NCBI Taxonomy" id="455488"/>
    <lineage>
        <taxon>Bacteria</taxon>
        <taxon>Pseudomonadati</taxon>
        <taxon>Myxococcota</taxon>
        <taxon>Myxococcia</taxon>
        <taxon>Myxococcales</taxon>
        <taxon>Cystobacterineae</taxon>
        <taxon>Anaeromyxobacteraceae</taxon>
        <taxon>Anaeromyxobacter</taxon>
    </lineage>
</organism>
<dbReference type="GO" id="GO:0008757">
    <property type="term" value="F:S-adenosylmethionine-dependent methyltransferase activity"/>
    <property type="evidence" value="ECO:0007669"/>
    <property type="project" value="InterPro"/>
</dbReference>
<dbReference type="Pfam" id="PF08241">
    <property type="entry name" value="Methyltransf_11"/>
    <property type="match status" value="1"/>
</dbReference>
<dbReference type="InterPro" id="IPR036390">
    <property type="entry name" value="WH_DNA-bd_sf"/>
</dbReference>
<dbReference type="Pfam" id="PF12840">
    <property type="entry name" value="HTH_20"/>
    <property type="match status" value="1"/>
</dbReference>
<name>B8J8T4_ANAD2</name>
<dbReference type="GO" id="GO:0003700">
    <property type="term" value="F:DNA-binding transcription factor activity"/>
    <property type="evidence" value="ECO:0007669"/>
    <property type="project" value="InterPro"/>
</dbReference>
<evidence type="ECO:0000313" key="4">
    <source>
        <dbReference type="Proteomes" id="UP000007089"/>
    </source>
</evidence>
<sequence>MPRPAPARPAAPSRRPEALLGWMELLSDPIRLRALRALEPRELSVLELREVLALPQSTVSRHLKTLSDAGWLSARREGTQSLYGWAAELAPGARKLWQLARAESDGWAVVRADAVRLRAVRARRDEAQRFFAGAAGAWDGLRARVYGRGVAAEALLALVPPGWTVADLGCGTGAVAAELAPRVRRVIAVDRSAAMLRAARRRTARFDNVELHEADLAALPLEDGGCDAALLVLVLAYLDDPAPALAEAVRVLRPGGRLVILDAARHQDEALRRRMGQAHPGFEPDALAALVRRAGAAGVTARALPPEPGARGPGLVACTGERPARP</sequence>
<dbReference type="Gene3D" id="3.40.50.150">
    <property type="entry name" value="Vaccinia Virus protein VP39"/>
    <property type="match status" value="1"/>
</dbReference>
<dbReference type="SUPFAM" id="SSF46785">
    <property type="entry name" value="Winged helix' DNA-binding domain"/>
    <property type="match status" value="1"/>
</dbReference>
<feature type="region of interest" description="Disordered" evidence="1">
    <location>
        <begin position="302"/>
        <end position="326"/>
    </location>
</feature>
<dbReference type="HOGENOM" id="CLU_063642_1_0_7"/>
<dbReference type="InterPro" id="IPR029063">
    <property type="entry name" value="SAM-dependent_MTases_sf"/>
</dbReference>
<accession>B8J8T4</accession>
<dbReference type="NCBIfam" id="NF033788">
    <property type="entry name" value="HTH_metalloreg"/>
    <property type="match status" value="1"/>
</dbReference>
<dbReference type="RefSeq" id="WP_012631603.1">
    <property type="nucleotide sequence ID" value="NC_011891.1"/>
</dbReference>
<dbReference type="CDD" id="cd02440">
    <property type="entry name" value="AdoMet_MTases"/>
    <property type="match status" value="1"/>
</dbReference>
<reference evidence="3" key="1">
    <citation type="submission" date="2009-01" db="EMBL/GenBank/DDBJ databases">
        <title>Complete sequence of Anaeromyxobacter dehalogenans 2CP-1.</title>
        <authorList>
            <consortium name="US DOE Joint Genome Institute"/>
            <person name="Lucas S."/>
            <person name="Copeland A."/>
            <person name="Lapidus A."/>
            <person name="Glavina del Rio T."/>
            <person name="Dalin E."/>
            <person name="Tice H."/>
            <person name="Bruce D."/>
            <person name="Goodwin L."/>
            <person name="Pitluck S."/>
            <person name="Saunders E."/>
            <person name="Brettin T."/>
            <person name="Detter J.C."/>
            <person name="Han C."/>
            <person name="Larimer F."/>
            <person name="Land M."/>
            <person name="Hauser L."/>
            <person name="Kyrpides N."/>
            <person name="Ovchinnikova G."/>
            <person name="Beliaev A.S."/>
            <person name="Richardson P."/>
        </authorList>
    </citation>
    <scope>NUCLEOTIDE SEQUENCE</scope>
    <source>
        <strain evidence="3">2CP-1</strain>
    </source>
</reference>
<dbReference type="Proteomes" id="UP000007089">
    <property type="component" value="Chromosome"/>
</dbReference>
<dbReference type="SUPFAM" id="SSF53335">
    <property type="entry name" value="S-adenosyl-L-methionine-dependent methyltransferases"/>
    <property type="match status" value="1"/>
</dbReference>
<dbReference type="SMART" id="SM00418">
    <property type="entry name" value="HTH_ARSR"/>
    <property type="match status" value="1"/>
</dbReference>
<dbReference type="PANTHER" id="PTHR43861">
    <property type="entry name" value="TRANS-ACONITATE 2-METHYLTRANSFERASE-RELATED"/>
    <property type="match status" value="1"/>
</dbReference>
<protein>
    <submittedName>
        <fullName evidence="3">Transcriptional regulator, ArsR family</fullName>
    </submittedName>
</protein>
<dbReference type="CDD" id="cd00090">
    <property type="entry name" value="HTH_ARSR"/>
    <property type="match status" value="1"/>
</dbReference>
<evidence type="ECO:0000313" key="3">
    <source>
        <dbReference type="EMBL" id="ACL63532.1"/>
    </source>
</evidence>
<dbReference type="EMBL" id="CP001359">
    <property type="protein sequence ID" value="ACL63532.1"/>
    <property type="molecule type" value="Genomic_DNA"/>
</dbReference>
<proteinExistence type="predicted"/>
<dbReference type="PROSITE" id="PS50987">
    <property type="entry name" value="HTH_ARSR_2"/>
    <property type="match status" value="1"/>
</dbReference>
<dbReference type="KEGG" id="acp:A2cp1_0173"/>
<evidence type="ECO:0000259" key="2">
    <source>
        <dbReference type="PROSITE" id="PS50987"/>
    </source>
</evidence>
<dbReference type="InterPro" id="IPR036388">
    <property type="entry name" value="WH-like_DNA-bd_sf"/>
</dbReference>
<gene>
    <name evidence="3" type="ordered locus">A2cp1_0173</name>
</gene>
<dbReference type="AlphaFoldDB" id="B8J8T4"/>